<dbReference type="PANTHER" id="PTHR23416">
    <property type="entry name" value="SIALIC ACID SYNTHASE-RELATED"/>
    <property type="match status" value="1"/>
</dbReference>
<evidence type="ECO:0000256" key="3">
    <source>
        <dbReference type="ARBA" id="ARBA00022737"/>
    </source>
</evidence>
<dbReference type="InterPro" id="IPR051159">
    <property type="entry name" value="Hexapeptide_acetyltransf"/>
</dbReference>
<keyword evidence="6" id="KW-1185">Reference proteome</keyword>
<dbReference type="GO" id="GO:0008374">
    <property type="term" value="F:O-acyltransferase activity"/>
    <property type="evidence" value="ECO:0007669"/>
    <property type="project" value="TreeGrafter"/>
</dbReference>
<dbReference type="RefSeq" id="WP_279298727.1">
    <property type="nucleotide sequence ID" value="NZ_JAOTIF010000019.1"/>
</dbReference>
<keyword evidence="2" id="KW-0808">Transferase</keyword>
<evidence type="ECO:0008006" key="7">
    <source>
        <dbReference type="Google" id="ProtNLM"/>
    </source>
</evidence>
<dbReference type="PANTHER" id="PTHR23416:SF23">
    <property type="entry name" value="ACETYLTRANSFERASE C18B11.09C-RELATED"/>
    <property type="match status" value="1"/>
</dbReference>
<dbReference type="Pfam" id="PF00132">
    <property type="entry name" value="Hexapep"/>
    <property type="match status" value="1"/>
</dbReference>
<evidence type="ECO:0000256" key="4">
    <source>
        <dbReference type="ARBA" id="ARBA00023315"/>
    </source>
</evidence>
<dbReference type="AlphaFoldDB" id="A0A9X3BJJ6"/>
<dbReference type="Proteomes" id="UP001155483">
    <property type="component" value="Unassembled WGS sequence"/>
</dbReference>
<evidence type="ECO:0000256" key="2">
    <source>
        <dbReference type="ARBA" id="ARBA00022679"/>
    </source>
</evidence>
<dbReference type="SUPFAM" id="SSF51161">
    <property type="entry name" value="Trimeric LpxA-like enzymes"/>
    <property type="match status" value="1"/>
</dbReference>
<evidence type="ECO:0000256" key="1">
    <source>
        <dbReference type="ARBA" id="ARBA00007274"/>
    </source>
</evidence>
<dbReference type="PROSITE" id="PS00101">
    <property type="entry name" value="HEXAPEP_TRANSFERASES"/>
    <property type="match status" value="1"/>
</dbReference>
<dbReference type="GO" id="GO:0005829">
    <property type="term" value="C:cytosol"/>
    <property type="evidence" value="ECO:0007669"/>
    <property type="project" value="TreeGrafter"/>
</dbReference>
<evidence type="ECO:0000313" key="6">
    <source>
        <dbReference type="Proteomes" id="UP001155483"/>
    </source>
</evidence>
<reference evidence="5" key="1">
    <citation type="submission" date="2022-09" db="EMBL/GenBank/DDBJ databases">
        <authorList>
            <person name="Yuan C."/>
            <person name="Ke Z."/>
        </authorList>
    </citation>
    <scope>NUCLEOTIDE SEQUENCE</scope>
    <source>
        <strain evidence="5">LB-8</strain>
    </source>
</reference>
<organism evidence="5 6">
    <name type="scientific">Paraflavisolibacter caeni</name>
    <dbReference type="NCBI Taxonomy" id="2982496"/>
    <lineage>
        <taxon>Bacteria</taxon>
        <taxon>Pseudomonadati</taxon>
        <taxon>Bacteroidota</taxon>
        <taxon>Chitinophagia</taxon>
        <taxon>Chitinophagales</taxon>
        <taxon>Chitinophagaceae</taxon>
        <taxon>Paraflavisolibacter</taxon>
    </lineage>
</organism>
<comment type="similarity">
    <text evidence="1">Belongs to the transferase hexapeptide repeat family.</text>
</comment>
<keyword evidence="4" id="KW-0012">Acyltransferase</keyword>
<proteinExistence type="inferred from homology"/>
<gene>
    <name evidence="5" type="ORF">OCK74_19355</name>
</gene>
<accession>A0A9X3BJJ6</accession>
<dbReference type="InterPro" id="IPR018357">
    <property type="entry name" value="Hexapep_transf_CS"/>
</dbReference>
<comment type="caution">
    <text evidence="5">The sequence shown here is derived from an EMBL/GenBank/DDBJ whole genome shotgun (WGS) entry which is preliminary data.</text>
</comment>
<dbReference type="InterPro" id="IPR011004">
    <property type="entry name" value="Trimer_LpxA-like_sf"/>
</dbReference>
<sequence>MIFFRIVERIRSILRGLLLKSVTIRHEEVVDDSNYKGVKIIGDQSLISIGDSVSFGGNVILFANAQISIGDHSMISINVVIHTSTHDYNNHPMWIERIDKPIKIGKHVWIGVGAIISPGVTIGDFSVIGAGSVVVSNVPERAIVAGNPARIIKYRNIEKEKFQLPVEKYPIGSFISKQTFIDETNICKTK</sequence>
<dbReference type="Pfam" id="PF14602">
    <property type="entry name" value="Hexapep_2"/>
    <property type="match status" value="1"/>
</dbReference>
<dbReference type="InterPro" id="IPR001451">
    <property type="entry name" value="Hexapep"/>
</dbReference>
<name>A0A9X3BJJ6_9BACT</name>
<dbReference type="Gene3D" id="2.160.10.10">
    <property type="entry name" value="Hexapeptide repeat proteins"/>
    <property type="match status" value="1"/>
</dbReference>
<keyword evidence="3" id="KW-0677">Repeat</keyword>
<protein>
    <recommendedName>
        <fullName evidence="7">Acyltransferase</fullName>
    </recommendedName>
</protein>
<dbReference type="EMBL" id="JAOTIF010000019">
    <property type="protein sequence ID" value="MCU7551288.1"/>
    <property type="molecule type" value="Genomic_DNA"/>
</dbReference>
<evidence type="ECO:0000313" key="5">
    <source>
        <dbReference type="EMBL" id="MCU7551288.1"/>
    </source>
</evidence>
<reference evidence="5" key="2">
    <citation type="submission" date="2023-04" db="EMBL/GenBank/DDBJ databases">
        <title>Paracnuella aquatica gen. nov., sp. nov., a member of the family Chitinophagaceae isolated from a hot spring.</title>
        <authorList>
            <person name="Wang C."/>
        </authorList>
    </citation>
    <scope>NUCLEOTIDE SEQUENCE</scope>
    <source>
        <strain evidence="5">LB-8</strain>
    </source>
</reference>